<feature type="domain" description="DOD-type homing endonuclease" evidence="2">
    <location>
        <begin position="184"/>
        <end position="309"/>
    </location>
</feature>
<dbReference type="RefSeq" id="WP_380049360.1">
    <property type="nucleotide sequence ID" value="NZ_JBHLTC010000022.1"/>
</dbReference>
<keyword evidence="4" id="KW-1185">Reference proteome</keyword>
<dbReference type="SUPFAM" id="SSF55608">
    <property type="entry name" value="Homing endonucleases"/>
    <property type="match status" value="1"/>
</dbReference>
<organism evidence="3 4">
    <name type="scientific">Kribbella deserti</name>
    <dbReference type="NCBI Taxonomy" id="1926257"/>
    <lineage>
        <taxon>Bacteria</taxon>
        <taxon>Bacillati</taxon>
        <taxon>Actinomycetota</taxon>
        <taxon>Actinomycetes</taxon>
        <taxon>Propionibacteriales</taxon>
        <taxon>Kribbellaceae</taxon>
        <taxon>Kribbella</taxon>
    </lineage>
</organism>
<dbReference type="NCBIfam" id="TIGR01630">
    <property type="entry name" value="psiM2_ORF9"/>
    <property type="match status" value="1"/>
</dbReference>
<comment type="caution">
    <text evidence="3">The sequence shown here is derived from an EMBL/GenBank/DDBJ whole genome shotgun (WGS) entry which is preliminary data.</text>
</comment>
<dbReference type="Pfam" id="PF03237">
    <property type="entry name" value="Terminase_6N"/>
    <property type="match status" value="1"/>
</dbReference>
<dbReference type="PRINTS" id="PR00379">
    <property type="entry name" value="INTEIN"/>
</dbReference>
<dbReference type="InterPro" id="IPR035421">
    <property type="entry name" value="Terminase_6C"/>
</dbReference>
<accession>A0ABV6QNF4</accession>
<dbReference type="SUPFAM" id="SSF51294">
    <property type="entry name" value="Hedgehog/intein (Hint) domain"/>
    <property type="match status" value="1"/>
</dbReference>
<proteinExistence type="predicted"/>
<dbReference type="Pfam" id="PF14528">
    <property type="entry name" value="LAGLIDADG_3"/>
    <property type="match status" value="1"/>
</dbReference>
<dbReference type="InterPro" id="IPR004860">
    <property type="entry name" value="LAGLIDADG_dom"/>
</dbReference>
<dbReference type="Gene3D" id="3.30.420.240">
    <property type="match status" value="1"/>
</dbReference>
<dbReference type="Pfam" id="PF17289">
    <property type="entry name" value="Terminase_6C"/>
    <property type="match status" value="1"/>
</dbReference>
<dbReference type="Gene3D" id="3.10.28.10">
    <property type="entry name" value="Homing endonucleases"/>
    <property type="match status" value="1"/>
</dbReference>
<evidence type="ECO:0000313" key="3">
    <source>
        <dbReference type="EMBL" id="MFC0626176.1"/>
    </source>
</evidence>
<sequence>MTTALSPWEYAARAFETPERRWATPGDLARHMNPKTVQTPALDLIDAELVRLLDIPDGRLIVSMPPQEGKALALDTPIATPAGWTTMGELKVGDQVFDRHGRPCKVTWVSPTWTGRPCYNVTTGDGERITADAAHEWPAKLSRRSRERLVETTVLAKPRNKNAQITGPADLDLPDADLPIDPYVLGAWLGDGHSTSARITVADLEIVGRIRDAGVPCRKASGKYLWSLAPQGGSSHPSPIRLALIELGVWGNKHIPIRYLRASQKQRLALLQGLVDTDGYVMPKGQVEYCSTSKQLAEGVRDLVFTLGAKAVMTQGRATINGRDCGPKYRVRFYLKDAAHITRKAERCKDSSVARIRYVKATPTSSVPTRCIEVDSPDHTYLAGRTLLPTHNSTRAAADFPTWVLTQNKDCRVVVASYGQNLANRNGKAIRTRVLTHPSLGLQIAPDNGAAHEWSLAGHEGGVLSVGIGAGLTGRPADLLVIDDPIKDRKEADSETYRENVWDWWTDVASTRLAPGAPVLLILTRWHEDDLAGRLLAHEPGLWRVINIPAQADHDPAKGETDPLGRRPGEFMVSARRRTPEQWERRKATAITSKGSRTWTALYQGRPSPAEGNAFKRDWWQQYDQPLWLVRDDKSHIVTHADELIMSWDMAFKDLSSSDYVVGQVWMRRGADAYLLDQVHDRMDFVATCQAVRQLAAKWPQALLKIVEEKANGAAVINSLRHKVPGIVPENPTDSKEARAAAVSPLVEAGNVHLPAPELAPWVGLFIDEAAGFPNGKHDDQVDAMSQALNRLVLAPLLAETDEQQPEEFEELDELGYAISPY</sequence>
<dbReference type="InterPro" id="IPR027434">
    <property type="entry name" value="Homing_endonucl"/>
</dbReference>
<dbReference type="InterPro" id="IPR006142">
    <property type="entry name" value="INTEIN"/>
</dbReference>
<evidence type="ECO:0000259" key="2">
    <source>
        <dbReference type="PROSITE" id="PS50819"/>
    </source>
</evidence>
<evidence type="ECO:0000313" key="4">
    <source>
        <dbReference type="Proteomes" id="UP001589890"/>
    </source>
</evidence>
<name>A0ABV6QNF4_9ACTN</name>
<gene>
    <name evidence="3" type="primary">terL</name>
    <name evidence="3" type="ORF">ACFFGN_19010</name>
</gene>
<dbReference type="PROSITE" id="PS50819">
    <property type="entry name" value="INTEIN_ENDONUCLEASE"/>
    <property type="match status" value="1"/>
</dbReference>
<protein>
    <submittedName>
        <fullName evidence="3">Phage terminase large subunit</fullName>
    </submittedName>
</protein>
<reference evidence="3 4" key="1">
    <citation type="submission" date="2024-09" db="EMBL/GenBank/DDBJ databases">
        <authorList>
            <person name="Sun Q."/>
            <person name="Mori K."/>
        </authorList>
    </citation>
    <scope>NUCLEOTIDE SEQUENCE [LARGE SCALE GENOMIC DNA]</scope>
    <source>
        <strain evidence="3 4">CGMCC 1.15906</strain>
    </source>
</reference>
<dbReference type="InterPro" id="IPR036844">
    <property type="entry name" value="Hint_dom_sf"/>
</dbReference>
<dbReference type="Proteomes" id="UP001589890">
    <property type="component" value="Unassembled WGS sequence"/>
</dbReference>
<dbReference type="InterPro" id="IPR006517">
    <property type="entry name" value="Phage_terminase_lsu-like_C"/>
</dbReference>
<dbReference type="InterPro" id="IPR004042">
    <property type="entry name" value="Intein_endonuc_central"/>
</dbReference>
<keyword evidence="1" id="KW-1188">Viral release from host cell</keyword>
<evidence type="ECO:0000256" key="1">
    <source>
        <dbReference type="ARBA" id="ARBA00022612"/>
    </source>
</evidence>
<dbReference type="EMBL" id="JBHLTC010000022">
    <property type="protein sequence ID" value="MFC0626176.1"/>
    <property type="molecule type" value="Genomic_DNA"/>
</dbReference>